<sequence length="592" mass="65483">MQRRLAAILVADVVGYSRLVEKDEGKTLVALRLLQNTLLQPQIAKHAGRVVKLMGDGFIAEFASVVEAVSCAIKMQNAVASHQDSSDTVGNIVFRIGINIGDVVVDGDDLLGDGVNVAARLEQICPPGDVLISGAAYEHLGGKIDATIEYAGEQQLKNISRPIKAYHVPLSGSTFVSPKALTLSGPTIAVLPFENMSGDPEQVYFSDGITADIITELARFAELMVIARTSSFALRGRATDLREVGRLLGAGYIVEGSVRRAGNRVRITVQLVETVGGTHLWADRYDRSIEDIFATQEEIAQSIVAMVAQRVIDNNELTSRRRRLEDMRAYDLFLQGNRLSDDFRPGAQERAEALFERAAQTDPSFARAHTGLAYIYLNRASDGDIGIPRDRDENRIKALRSAETAFALDPSDPRVQCTLGYICLTWRDFKRAEHHLDLAKTMNPNDATILILWAWMQGTLGRSGQGLAAAEMAYRLNPLYPSWYNYYKSRLLFLLGRYNEAALLLEQRTFDTPDREPRDMAWRAASYAYLDRLGDAEKCAGVFLKAVSTRWSGDEAAGAADYVNWLVDVSYLSEERDVSRLRDGLRRAGLPA</sequence>
<dbReference type="PANTHER" id="PTHR43081:SF19">
    <property type="entry name" value="PH-SENSITIVE ADENYLATE CYCLASE RV1264"/>
    <property type="match status" value="1"/>
</dbReference>
<keyword evidence="2" id="KW-0614">Plasmid</keyword>
<dbReference type="EMBL" id="CP020911">
    <property type="protein sequence ID" value="ARQ14462.1"/>
    <property type="molecule type" value="Genomic_DNA"/>
</dbReference>
<accession>A0AAN1BPC1</accession>
<dbReference type="Gene3D" id="1.25.40.10">
    <property type="entry name" value="Tetratricopeptide repeat domain"/>
    <property type="match status" value="1"/>
</dbReference>
<evidence type="ECO:0000313" key="3">
    <source>
        <dbReference type="Proteomes" id="UP000194159"/>
    </source>
</evidence>
<name>A0AAN1BPC1_RHIET</name>
<evidence type="ECO:0000259" key="1">
    <source>
        <dbReference type="PROSITE" id="PS50125"/>
    </source>
</evidence>
<dbReference type="SUPFAM" id="SSF48452">
    <property type="entry name" value="TPR-like"/>
    <property type="match status" value="1"/>
</dbReference>
<proteinExistence type="predicted"/>
<dbReference type="InterPro" id="IPR011990">
    <property type="entry name" value="TPR-like_helical_dom_sf"/>
</dbReference>
<dbReference type="CDD" id="cd07302">
    <property type="entry name" value="CHD"/>
    <property type="match status" value="1"/>
</dbReference>
<dbReference type="Proteomes" id="UP000194159">
    <property type="component" value="Plasmid pRetNXC12e"/>
</dbReference>
<dbReference type="EC" id="4.6.1.1" evidence="2"/>
<dbReference type="PROSITE" id="PS50125">
    <property type="entry name" value="GUANYLATE_CYCLASE_2"/>
    <property type="match status" value="1"/>
</dbReference>
<dbReference type="GO" id="GO:0006171">
    <property type="term" value="P:cAMP biosynthetic process"/>
    <property type="evidence" value="ECO:0007669"/>
    <property type="project" value="TreeGrafter"/>
</dbReference>
<reference evidence="2 3" key="1">
    <citation type="submission" date="2017-04" db="EMBL/GenBank/DDBJ databases">
        <title>Complete genome sequences of Rhizobium genomic linages associated to common bean (phaseolus vulgaris).</title>
        <authorList>
            <person name="Santamaria R.I."/>
            <person name="Bustos P."/>
            <person name="Perez-Carrascal O."/>
            <person name="Martinez-Flores I."/>
            <person name="Juarez S."/>
            <person name="Lozano L."/>
            <person name="Miranda F."/>
            <person name="Vinuesa P."/>
            <person name="Martinez-Romero E."/>
            <person name="Cevallos M.A."/>
            <person name="Romero D."/>
            <person name="Davila G."/>
            <person name="Gonzalez V."/>
        </authorList>
    </citation>
    <scope>NUCLEOTIDE SEQUENCE [LARGE SCALE GENOMIC DNA]</scope>
    <source>
        <strain evidence="2 3">NXC12</strain>
        <plasmid evidence="3">pretnxc12e</plasmid>
    </source>
</reference>
<keyword evidence="2" id="KW-0456">Lyase</keyword>
<feature type="domain" description="Guanylate cyclase" evidence="1">
    <location>
        <begin position="7"/>
        <end position="122"/>
    </location>
</feature>
<dbReference type="GO" id="GO:0004016">
    <property type="term" value="F:adenylate cyclase activity"/>
    <property type="evidence" value="ECO:0007669"/>
    <property type="project" value="UniProtKB-EC"/>
</dbReference>
<evidence type="ECO:0000313" key="2">
    <source>
        <dbReference type="EMBL" id="ARQ14462.1"/>
    </source>
</evidence>
<geneLocation type="plasmid" evidence="3">
    <name>pretnxc12e</name>
</geneLocation>
<dbReference type="Pfam" id="PF00211">
    <property type="entry name" value="Guanylate_cyc"/>
    <property type="match status" value="1"/>
</dbReference>
<dbReference type="InterPro" id="IPR050697">
    <property type="entry name" value="Adenylyl/Guanylyl_Cyclase_3/4"/>
</dbReference>
<dbReference type="AlphaFoldDB" id="A0AAN1BPC1"/>
<organism evidence="2 3">
    <name type="scientific">Rhizobium etli</name>
    <dbReference type="NCBI Taxonomy" id="29449"/>
    <lineage>
        <taxon>Bacteria</taxon>
        <taxon>Pseudomonadati</taxon>
        <taxon>Pseudomonadota</taxon>
        <taxon>Alphaproteobacteria</taxon>
        <taxon>Hyphomicrobiales</taxon>
        <taxon>Rhizobiaceae</taxon>
        <taxon>Rhizobium/Agrobacterium group</taxon>
        <taxon>Rhizobium</taxon>
    </lineage>
</organism>
<dbReference type="SUPFAM" id="SSF55073">
    <property type="entry name" value="Nucleotide cyclase"/>
    <property type="match status" value="1"/>
</dbReference>
<protein>
    <submittedName>
        <fullName evidence="2">Adenylate cyclase protein</fullName>
        <ecNumber evidence="2">4.6.1.1</ecNumber>
    </submittedName>
</protein>
<dbReference type="GO" id="GO:0035556">
    <property type="term" value="P:intracellular signal transduction"/>
    <property type="evidence" value="ECO:0007669"/>
    <property type="project" value="InterPro"/>
</dbReference>
<dbReference type="InterPro" id="IPR001054">
    <property type="entry name" value="A/G_cyclase"/>
</dbReference>
<dbReference type="InterPro" id="IPR029787">
    <property type="entry name" value="Nucleotide_cyclase"/>
</dbReference>
<gene>
    <name evidence="2" type="ORF">NXC12_PE00869</name>
</gene>
<dbReference type="Gene3D" id="3.40.50.10610">
    <property type="entry name" value="ABC-type transport auxiliary lipoprotein component"/>
    <property type="match status" value="1"/>
</dbReference>
<dbReference type="RefSeq" id="WP_086084466.1">
    <property type="nucleotide sequence ID" value="NZ_CP020911.1"/>
</dbReference>
<dbReference type="PANTHER" id="PTHR43081">
    <property type="entry name" value="ADENYLATE CYCLASE, TERMINAL-DIFFERENTIATION SPECIFIC-RELATED"/>
    <property type="match status" value="1"/>
</dbReference>
<dbReference type="Gene3D" id="3.30.70.1230">
    <property type="entry name" value="Nucleotide cyclase"/>
    <property type="match status" value="1"/>
</dbReference>